<dbReference type="GO" id="GO:0005952">
    <property type="term" value="C:cAMP-dependent protein kinase complex"/>
    <property type="evidence" value="ECO:0007669"/>
    <property type="project" value="TreeGrafter"/>
</dbReference>
<dbReference type="EMBL" id="MPUH01000568">
    <property type="protein sequence ID" value="OMJ77568.1"/>
    <property type="molecule type" value="Genomic_DNA"/>
</dbReference>
<evidence type="ECO:0000256" key="5">
    <source>
        <dbReference type="ARBA" id="ARBA00022840"/>
    </source>
</evidence>
<dbReference type="OrthoDB" id="337284at2759"/>
<dbReference type="PANTHER" id="PTHR24353:SF37">
    <property type="entry name" value="CAMP-DEPENDENT PROTEIN KINASE CATALYTIC SUBUNIT PRKX"/>
    <property type="match status" value="1"/>
</dbReference>
<dbReference type="Gene3D" id="1.10.510.10">
    <property type="entry name" value="Transferase(Phosphotransferase) domain 1"/>
    <property type="match status" value="1"/>
</dbReference>
<organism evidence="7 8">
    <name type="scientific">Stentor coeruleus</name>
    <dbReference type="NCBI Taxonomy" id="5963"/>
    <lineage>
        <taxon>Eukaryota</taxon>
        <taxon>Sar</taxon>
        <taxon>Alveolata</taxon>
        <taxon>Ciliophora</taxon>
        <taxon>Postciliodesmatophora</taxon>
        <taxon>Heterotrichea</taxon>
        <taxon>Heterotrichida</taxon>
        <taxon>Stentoridae</taxon>
        <taxon>Stentor</taxon>
    </lineage>
</organism>
<comment type="caution">
    <text evidence="7">The sequence shown here is derived from an EMBL/GenBank/DDBJ whole genome shotgun (WGS) entry which is preliminary data.</text>
</comment>
<evidence type="ECO:0000256" key="4">
    <source>
        <dbReference type="ARBA" id="ARBA00022777"/>
    </source>
</evidence>
<evidence type="ECO:0000259" key="6">
    <source>
        <dbReference type="PROSITE" id="PS50011"/>
    </source>
</evidence>
<dbReference type="AlphaFoldDB" id="A0A1R2BLB8"/>
<evidence type="ECO:0000256" key="1">
    <source>
        <dbReference type="ARBA" id="ARBA00022527"/>
    </source>
</evidence>
<dbReference type="GO" id="GO:0004691">
    <property type="term" value="F:cAMP-dependent protein kinase activity"/>
    <property type="evidence" value="ECO:0007669"/>
    <property type="project" value="TreeGrafter"/>
</dbReference>
<keyword evidence="1" id="KW-0723">Serine/threonine-protein kinase</keyword>
<dbReference type="InterPro" id="IPR011009">
    <property type="entry name" value="Kinase-like_dom_sf"/>
</dbReference>
<evidence type="ECO:0000256" key="3">
    <source>
        <dbReference type="ARBA" id="ARBA00022741"/>
    </source>
</evidence>
<evidence type="ECO:0000313" key="7">
    <source>
        <dbReference type="EMBL" id="OMJ77568.1"/>
    </source>
</evidence>
<evidence type="ECO:0000313" key="8">
    <source>
        <dbReference type="Proteomes" id="UP000187209"/>
    </source>
</evidence>
<sequence length="326" mass="37913">MNIMTFRKRITAQLPPLIKQPKIYTIRKHNRCHYSSEISYNPDTQTKPWNSERNLLESKQDTPALVYSLNDFEIIKCISKSKGGSVLMTSLNHRNYALKVIHKKLSKYALAEARILDKISSHLIVKYFGRFEDEENIYLVLEFINGCDFFHYMSKKRLKLPEIVNFAAQVLTAIELIHSKGIIYRDLKPENIMLPESGYIKLIDFGLSKEIGNERTNTVCGSPEYMAPEVIRKNSYSYAVDFWGLGILLFEMLCGHPPFQGENYQEICQNILMGSFEFTRSVDPVSKDLVRRLLNNEPSYRLGNLQGKATDVKKHKFFRDIIWDFF</sequence>
<keyword evidence="4" id="KW-0418">Kinase</keyword>
<proteinExistence type="predicted"/>
<dbReference type="FunFam" id="1.10.510.10:FF:000210">
    <property type="entry name" value="Non-specific serine/threonine protein kinase"/>
    <property type="match status" value="1"/>
</dbReference>
<dbReference type="PROSITE" id="PS00108">
    <property type="entry name" value="PROTEIN_KINASE_ST"/>
    <property type="match status" value="1"/>
</dbReference>
<dbReference type="PANTHER" id="PTHR24353">
    <property type="entry name" value="CYCLIC NUCLEOTIDE-DEPENDENT PROTEIN KINASE"/>
    <property type="match status" value="1"/>
</dbReference>
<dbReference type="Proteomes" id="UP000187209">
    <property type="component" value="Unassembled WGS sequence"/>
</dbReference>
<keyword evidence="3" id="KW-0547">Nucleotide-binding</keyword>
<keyword evidence="2" id="KW-0808">Transferase</keyword>
<protein>
    <recommendedName>
        <fullName evidence="6">Protein kinase domain-containing protein</fullName>
    </recommendedName>
</protein>
<dbReference type="PROSITE" id="PS50011">
    <property type="entry name" value="PROTEIN_KINASE_DOM"/>
    <property type="match status" value="1"/>
</dbReference>
<dbReference type="Gene3D" id="3.30.200.20">
    <property type="entry name" value="Phosphorylase Kinase, domain 1"/>
    <property type="match status" value="1"/>
</dbReference>
<dbReference type="SUPFAM" id="SSF56112">
    <property type="entry name" value="Protein kinase-like (PK-like)"/>
    <property type="match status" value="1"/>
</dbReference>
<dbReference type="SMART" id="SM00220">
    <property type="entry name" value="S_TKc"/>
    <property type="match status" value="1"/>
</dbReference>
<accession>A0A1R2BLB8</accession>
<keyword evidence="8" id="KW-1185">Reference proteome</keyword>
<dbReference type="Pfam" id="PF00069">
    <property type="entry name" value="Pkinase"/>
    <property type="match status" value="1"/>
</dbReference>
<feature type="domain" description="Protein kinase" evidence="6">
    <location>
        <begin position="72"/>
        <end position="318"/>
    </location>
</feature>
<reference evidence="7 8" key="1">
    <citation type="submission" date="2016-11" db="EMBL/GenBank/DDBJ databases">
        <title>The macronuclear genome of Stentor coeruleus: a giant cell with tiny introns.</title>
        <authorList>
            <person name="Slabodnick M."/>
            <person name="Ruby J.G."/>
            <person name="Reiff S.B."/>
            <person name="Swart E.C."/>
            <person name="Gosai S."/>
            <person name="Prabakaran S."/>
            <person name="Witkowska E."/>
            <person name="Larue G.E."/>
            <person name="Fisher S."/>
            <person name="Freeman R.M."/>
            <person name="Gunawardena J."/>
            <person name="Chu W."/>
            <person name="Stover N.A."/>
            <person name="Gregory B.D."/>
            <person name="Nowacki M."/>
            <person name="Derisi J."/>
            <person name="Roy S.W."/>
            <person name="Marshall W.F."/>
            <person name="Sood P."/>
        </authorList>
    </citation>
    <scope>NUCLEOTIDE SEQUENCE [LARGE SCALE GENOMIC DNA]</scope>
    <source>
        <strain evidence="7">WM001</strain>
    </source>
</reference>
<dbReference type="GO" id="GO:0005524">
    <property type="term" value="F:ATP binding"/>
    <property type="evidence" value="ECO:0007669"/>
    <property type="project" value="UniProtKB-KW"/>
</dbReference>
<gene>
    <name evidence="7" type="ORF">SteCoe_22816</name>
</gene>
<name>A0A1R2BLB8_9CILI</name>
<evidence type="ECO:0000256" key="2">
    <source>
        <dbReference type="ARBA" id="ARBA00022679"/>
    </source>
</evidence>
<keyword evidence="5" id="KW-0067">ATP-binding</keyword>
<dbReference type="InterPro" id="IPR000719">
    <property type="entry name" value="Prot_kinase_dom"/>
</dbReference>
<dbReference type="InterPro" id="IPR008271">
    <property type="entry name" value="Ser/Thr_kinase_AS"/>
</dbReference>